<comment type="caution">
    <text evidence="1">The sequence shown here is derived from an EMBL/GenBank/DDBJ whole genome shotgun (WGS) entry which is preliminary data.</text>
</comment>
<evidence type="ECO:0000313" key="1">
    <source>
        <dbReference type="EMBL" id="MDR6782702.1"/>
    </source>
</evidence>
<proteinExistence type="predicted"/>
<evidence type="ECO:0000313" key="2">
    <source>
        <dbReference type="Proteomes" id="UP001246858"/>
    </source>
</evidence>
<name>A0ACC6KU37_9SPHI</name>
<accession>A0ACC6KU37</accession>
<protein>
    <submittedName>
        <fullName evidence="1">(2Fe-2S) ferredoxin</fullName>
    </submittedName>
</protein>
<organism evidence="1 2">
    <name type="scientific">Pedobacter africanus</name>
    <dbReference type="NCBI Taxonomy" id="151894"/>
    <lineage>
        <taxon>Bacteria</taxon>
        <taxon>Pseudomonadati</taxon>
        <taxon>Bacteroidota</taxon>
        <taxon>Sphingobacteriia</taxon>
        <taxon>Sphingobacteriales</taxon>
        <taxon>Sphingobacteriaceae</taxon>
        <taxon>Pedobacter</taxon>
    </lineage>
</organism>
<dbReference type="Proteomes" id="UP001246858">
    <property type="component" value="Unassembled WGS sequence"/>
</dbReference>
<dbReference type="EMBL" id="JAVDTF010000001">
    <property type="protein sequence ID" value="MDR6782702.1"/>
    <property type="molecule type" value="Genomic_DNA"/>
</dbReference>
<reference evidence="1" key="1">
    <citation type="submission" date="2023-07" db="EMBL/GenBank/DDBJ databases">
        <title>Sorghum-associated microbial communities from plants grown in Nebraska, USA.</title>
        <authorList>
            <person name="Schachtman D."/>
        </authorList>
    </citation>
    <scope>NUCLEOTIDE SEQUENCE</scope>
    <source>
        <strain evidence="1">2697</strain>
    </source>
</reference>
<sequence length="46" mass="5331">MSQETQHPTLIIKSPDGTIIKLYQELTPECIKEILDQFMVTEKLVK</sequence>
<keyword evidence="2" id="KW-1185">Reference proteome</keyword>
<gene>
    <name evidence="1" type="ORF">J2X78_001254</name>
</gene>